<dbReference type="AlphaFoldDB" id="A0A915EKU9"/>
<feature type="domain" description="PAZ" evidence="1">
    <location>
        <begin position="225"/>
        <end position="281"/>
    </location>
</feature>
<dbReference type="SUPFAM" id="SSF101690">
    <property type="entry name" value="PAZ domain"/>
    <property type="match status" value="1"/>
</dbReference>
<dbReference type="Proteomes" id="UP000887574">
    <property type="component" value="Unplaced"/>
</dbReference>
<keyword evidence="2" id="KW-1185">Reference proteome</keyword>
<dbReference type="WBParaSite" id="jg6442">
    <property type="protein sequence ID" value="jg6442"/>
    <property type="gene ID" value="jg6442"/>
</dbReference>
<accession>A0A915EKU9</accession>
<reference evidence="3" key="1">
    <citation type="submission" date="2022-11" db="UniProtKB">
        <authorList>
            <consortium name="WormBaseParasite"/>
        </authorList>
    </citation>
    <scope>IDENTIFICATION</scope>
</reference>
<dbReference type="Pfam" id="PF02170">
    <property type="entry name" value="PAZ"/>
    <property type="match status" value="1"/>
</dbReference>
<sequence length="334" mass="38051">MVYKRRKSSSTTTTSRLLELRGREYSSTTLKVLALMPRRLSGEEKCRDVVVWFNNQYPGLLDKQATYYDLQRILYSVRKLEFVTREVTYNVAMPPEFNHGIVNCMLTFKTVTETSNLTLEIFQRPAQIWTTLISLRVTTSLFHFDKLPVEPADHGFREEDLPNSLTMFLFGGWSSESCCHRNKEDSFSSGAVCLRQSSLCSQGFGSAVLNGDLIKLKIFLKGCVLTLEQYFLHRYGIALTLPNAPYLNAKSEAAKNFPMEVCTVADNQRVKNLQQTPRQVQEMIRRCAVVPFQNEYLREASVKFIPNNLKVKARVLSSPTIEYLGESAALVPTL</sequence>
<dbReference type="PANTHER" id="PTHR22891">
    <property type="entry name" value="EUKARYOTIC TRANSLATION INITIATION FACTOR 2C"/>
    <property type="match status" value="1"/>
</dbReference>
<evidence type="ECO:0000313" key="3">
    <source>
        <dbReference type="WBParaSite" id="jg6442"/>
    </source>
</evidence>
<evidence type="ECO:0000313" key="2">
    <source>
        <dbReference type="Proteomes" id="UP000887574"/>
    </source>
</evidence>
<dbReference type="InterPro" id="IPR003100">
    <property type="entry name" value="PAZ_dom"/>
</dbReference>
<protein>
    <submittedName>
        <fullName evidence="3">PAZ domain-containing protein</fullName>
    </submittedName>
</protein>
<evidence type="ECO:0000259" key="1">
    <source>
        <dbReference type="Pfam" id="PF02170"/>
    </source>
</evidence>
<organism evidence="2 3">
    <name type="scientific">Ditylenchus dipsaci</name>
    <dbReference type="NCBI Taxonomy" id="166011"/>
    <lineage>
        <taxon>Eukaryota</taxon>
        <taxon>Metazoa</taxon>
        <taxon>Ecdysozoa</taxon>
        <taxon>Nematoda</taxon>
        <taxon>Chromadorea</taxon>
        <taxon>Rhabditida</taxon>
        <taxon>Tylenchina</taxon>
        <taxon>Tylenchomorpha</taxon>
        <taxon>Sphaerularioidea</taxon>
        <taxon>Anguinidae</taxon>
        <taxon>Anguininae</taxon>
        <taxon>Ditylenchus</taxon>
    </lineage>
</organism>
<name>A0A915EKU9_9BILA</name>
<dbReference type="Gene3D" id="2.170.260.10">
    <property type="entry name" value="paz domain"/>
    <property type="match status" value="1"/>
</dbReference>
<proteinExistence type="predicted"/>
<dbReference type="InterPro" id="IPR036085">
    <property type="entry name" value="PAZ_dom_sf"/>
</dbReference>
<dbReference type="GO" id="GO:0003723">
    <property type="term" value="F:RNA binding"/>
    <property type="evidence" value="ECO:0007669"/>
    <property type="project" value="InterPro"/>
</dbReference>